<dbReference type="InterPro" id="IPR036388">
    <property type="entry name" value="WH-like_DNA-bd_sf"/>
</dbReference>
<dbReference type="Pfam" id="PF13545">
    <property type="entry name" value="HTH_Crp_2"/>
    <property type="match status" value="1"/>
</dbReference>
<dbReference type="EMBL" id="CP061035">
    <property type="protein sequence ID" value="QQV77937.1"/>
    <property type="molecule type" value="Genomic_DNA"/>
</dbReference>
<dbReference type="CDD" id="cd00038">
    <property type="entry name" value="CAP_ED"/>
    <property type="match status" value="1"/>
</dbReference>
<reference evidence="7" key="1">
    <citation type="submission" date="2020-09" db="EMBL/GenBank/DDBJ databases">
        <title>Sphingomonas sp., a new species isolated from pork steak.</title>
        <authorList>
            <person name="Heidler von Heilborn D."/>
        </authorList>
    </citation>
    <scope>NUCLEOTIDE SEQUENCE [LARGE SCALE GENOMIC DNA]</scope>
</reference>
<evidence type="ECO:0000256" key="2">
    <source>
        <dbReference type="ARBA" id="ARBA00023125"/>
    </source>
</evidence>
<dbReference type="SUPFAM" id="SSF51206">
    <property type="entry name" value="cAMP-binding domain-like"/>
    <property type="match status" value="1"/>
</dbReference>
<dbReference type="InterPro" id="IPR036390">
    <property type="entry name" value="WH_DNA-bd_sf"/>
</dbReference>
<keyword evidence="7" id="KW-1185">Reference proteome</keyword>
<evidence type="ECO:0000259" key="5">
    <source>
        <dbReference type="PROSITE" id="PS51063"/>
    </source>
</evidence>
<dbReference type="Proteomes" id="UP000595894">
    <property type="component" value="Chromosome"/>
</dbReference>
<dbReference type="Gene3D" id="2.60.120.10">
    <property type="entry name" value="Jelly Rolls"/>
    <property type="match status" value="1"/>
</dbReference>
<dbReference type="InterPro" id="IPR014710">
    <property type="entry name" value="RmlC-like_jellyroll"/>
</dbReference>
<accession>A0A974S4T8</accession>
<dbReference type="Gene3D" id="1.10.10.10">
    <property type="entry name" value="Winged helix-like DNA-binding domain superfamily/Winged helix DNA-binding domain"/>
    <property type="match status" value="1"/>
</dbReference>
<keyword evidence="2" id="KW-0238">DNA-binding</keyword>
<gene>
    <name evidence="6" type="ORF">H5J25_04080</name>
</gene>
<dbReference type="PANTHER" id="PTHR24567:SF68">
    <property type="entry name" value="DNA-BINDING TRANSCRIPTIONAL DUAL REGULATOR CRP"/>
    <property type="match status" value="1"/>
</dbReference>
<dbReference type="InterPro" id="IPR000595">
    <property type="entry name" value="cNMP-bd_dom"/>
</dbReference>
<dbReference type="InterPro" id="IPR050397">
    <property type="entry name" value="Env_Response_Regulators"/>
</dbReference>
<dbReference type="PANTHER" id="PTHR24567">
    <property type="entry name" value="CRP FAMILY TRANSCRIPTIONAL REGULATORY PROTEIN"/>
    <property type="match status" value="1"/>
</dbReference>
<evidence type="ECO:0000256" key="3">
    <source>
        <dbReference type="ARBA" id="ARBA00023163"/>
    </source>
</evidence>
<organism evidence="6 7">
    <name type="scientific">Sphingomonas aliaeris</name>
    <dbReference type="NCBI Taxonomy" id="2759526"/>
    <lineage>
        <taxon>Bacteria</taxon>
        <taxon>Pseudomonadati</taxon>
        <taxon>Pseudomonadota</taxon>
        <taxon>Alphaproteobacteria</taxon>
        <taxon>Sphingomonadales</taxon>
        <taxon>Sphingomonadaceae</taxon>
        <taxon>Sphingomonas</taxon>
    </lineage>
</organism>
<evidence type="ECO:0000313" key="6">
    <source>
        <dbReference type="EMBL" id="QQV77937.1"/>
    </source>
</evidence>
<name>A0A974S4T8_9SPHN</name>
<evidence type="ECO:0000256" key="1">
    <source>
        <dbReference type="ARBA" id="ARBA00023015"/>
    </source>
</evidence>
<dbReference type="InterPro" id="IPR018490">
    <property type="entry name" value="cNMP-bd_dom_sf"/>
</dbReference>
<dbReference type="AlphaFoldDB" id="A0A974S4T8"/>
<dbReference type="PROSITE" id="PS51063">
    <property type="entry name" value="HTH_CRP_2"/>
    <property type="match status" value="1"/>
</dbReference>
<feature type="domain" description="HTH crp-type" evidence="5">
    <location>
        <begin position="153"/>
        <end position="227"/>
    </location>
</feature>
<dbReference type="SMART" id="SM00419">
    <property type="entry name" value="HTH_CRP"/>
    <property type="match status" value="1"/>
</dbReference>
<proteinExistence type="predicted"/>
<feature type="compositionally biased region" description="Polar residues" evidence="4">
    <location>
        <begin position="265"/>
        <end position="283"/>
    </location>
</feature>
<dbReference type="KEGG" id="sari:H5J25_04080"/>
<dbReference type="RefSeq" id="WP_202094855.1">
    <property type="nucleotide sequence ID" value="NZ_CP061035.1"/>
</dbReference>
<evidence type="ECO:0000313" key="7">
    <source>
        <dbReference type="Proteomes" id="UP000595894"/>
    </source>
</evidence>
<feature type="region of interest" description="Disordered" evidence="4">
    <location>
        <begin position="251"/>
        <end position="283"/>
    </location>
</feature>
<evidence type="ECO:0000256" key="4">
    <source>
        <dbReference type="SAM" id="MobiDB-lite"/>
    </source>
</evidence>
<protein>
    <submittedName>
        <fullName evidence="6">Crp/Fnr family transcriptional regulator</fullName>
    </submittedName>
</protein>
<dbReference type="InterPro" id="IPR012318">
    <property type="entry name" value="HTH_CRP"/>
</dbReference>
<dbReference type="SMART" id="SM00100">
    <property type="entry name" value="cNMP"/>
    <property type="match status" value="1"/>
</dbReference>
<dbReference type="GO" id="GO:0003700">
    <property type="term" value="F:DNA-binding transcription factor activity"/>
    <property type="evidence" value="ECO:0007669"/>
    <property type="project" value="TreeGrafter"/>
</dbReference>
<dbReference type="SUPFAM" id="SSF46785">
    <property type="entry name" value="Winged helix' DNA-binding domain"/>
    <property type="match status" value="1"/>
</dbReference>
<dbReference type="Pfam" id="PF00027">
    <property type="entry name" value="cNMP_binding"/>
    <property type="match status" value="1"/>
</dbReference>
<dbReference type="GO" id="GO:0003677">
    <property type="term" value="F:DNA binding"/>
    <property type="evidence" value="ECO:0007669"/>
    <property type="project" value="UniProtKB-KW"/>
</dbReference>
<dbReference type="GO" id="GO:0005829">
    <property type="term" value="C:cytosol"/>
    <property type="evidence" value="ECO:0007669"/>
    <property type="project" value="TreeGrafter"/>
</dbReference>
<sequence length="283" mass="30335">MTTASAGNLPGLKATRPWLSANLDAADRNALARACGDIRTVSAGTDLLRQDAPTNALHILLDGWAARYKIMEDGSRFIPALAVPGDICDLDALRFGQLDYGVTMLSAGTVAVLPRQRADALFATNPAIADAFWSLALAENSILTEWAASMGRRSASQRVAHLLCELLVRLVIVGKAGGHSYDLPLTQEQIADALGLTSVHVNRTLHSLRSMNLVTVQHRRATIHDWAALSALCGFRLSYLHLETVDDEFAPELPPSGARSRHRVTQASGPTLRPSSTSALSAL</sequence>
<keyword evidence="1" id="KW-0805">Transcription regulation</keyword>
<keyword evidence="3" id="KW-0804">Transcription</keyword>